<evidence type="ECO:0000313" key="2">
    <source>
        <dbReference type="Proteomes" id="UP000663722"/>
    </source>
</evidence>
<protein>
    <submittedName>
        <fullName evidence="1">Uncharacterized protein</fullName>
    </submittedName>
</protein>
<organism evidence="1 2">
    <name type="scientific">Desulfonema magnum</name>
    <dbReference type="NCBI Taxonomy" id="45655"/>
    <lineage>
        <taxon>Bacteria</taxon>
        <taxon>Pseudomonadati</taxon>
        <taxon>Thermodesulfobacteriota</taxon>
        <taxon>Desulfobacteria</taxon>
        <taxon>Desulfobacterales</taxon>
        <taxon>Desulfococcaceae</taxon>
        <taxon>Desulfonema</taxon>
    </lineage>
</organism>
<dbReference type="KEGG" id="dmm:dnm_088500"/>
<sequence>MANAFAGMTEKTDTAIPGTVDSCFRRNDKKLVTKLRFR</sequence>
<evidence type="ECO:0000313" key="1">
    <source>
        <dbReference type="EMBL" id="QTA92760.1"/>
    </source>
</evidence>
<dbReference type="EMBL" id="CP061800">
    <property type="protein sequence ID" value="QTA92760.1"/>
    <property type="molecule type" value="Genomic_DNA"/>
</dbReference>
<dbReference type="Proteomes" id="UP000663722">
    <property type="component" value="Chromosome"/>
</dbReference>
<dbReference type="AlphaFoldDB" id="A0A975GT56"/>
<proteinExistence type="predicted"/>
<gene>
    <name evidence="1" type="ORF">dnm_088500</name>
</gene>
<name>A0A975GT56_9BACT</name>
<accession>A0A975GT56</accession>
<keyword evidence="2" id="KW-1185">Reference proteome</keyword>
<reference evidence="1" key="1">
    <citation type="journal article" date="2021" name="Microb. Physiol.">
        <title>Proteogenomic Insights into the Physiology of Marine, Sulfate-Reducing, Filamentous Desulfonema limicola and Desulfonema magnum.</title>
        <authorList>
            <person name="Schnaars V."/>
            <person name="Wohlbrand L."/>
            <person name="Scheve S."/>
            <person name="Hinrichs C."/>
            <person name="Reinhardt R."/>
            <person name="Rabus R."/>
        </authorList>
    </citation>
    <scope>NUCLEOTIDE SEQUENCE</scope>
    <source>
        <strain evidence="1">4be13</strain>
    </source>
</reference>